<sequence>MNRSEKVEAYFAEEHHYKKAIGILRDLALKTDLEETFKWLFPTYTLNNKNVLSVCKFKNHFGIWFFNGVFLNDPLNVLENAQEGKTKAMRHWKFHSLEDINETQVLGYIREAIENQKNHRVLVPSKSTKKVAIPELLAKKLDNDKKLKLAFYKMSDYKQKEFNEHITSAKQEKTKLRRLEKIIPMILRGEGLSDRYR</sequence>
<evidence type="ECO:0000313" key="2">
    <source>
        <dbReference type="EMBL" id="MFD2585840.1"/>
    </source>
</evidence>
<evidence type="ECO:0000259" key="1">
    <source>
        <dbReference type="Pfam" id="PF08818"/>
    </source>
</evidence>
<dbReference type="SUPFAM" id="SSF159888">
    <property type="entry name" value="YdhG-like"/>
    <property type="match status" value="1"/>
</dbReference>
<protein>
    <submittedName>
        <fullName evidence="2">YdeI family protein</fullName>
    </submittedName>
</protein>
<gene>
    <name evidence="2" type="ORF">ACFSQJ_02790</name>
</gene>
<name>A0ABW5MTY0_9FLAO</name>
<dbReference type="Gene3D" id="3.90.1150.200">
    <property type="match status" value="1"/>
</dbReference>
<dbReference type="Proteomes" id="UP001597526">
    <property type="component" value="Unassembled WGS sequence"/>
</dbReference>
<keyword evidence="3" id="KW-1185">Reference proteome</keyword>
<evidence type="ECO:0000313" key="3">
    <source>
        <dbReference type="Proteomes" id="UP001597526"/>
    </source>
</evidence>
<dbReference type="InterPro" id="IPR014922">
    <property type="entry name" value="YdhG-like"/>
</dbReference>
<reference evidence="3" key="1">
    <citation type="journal article" date="2019" name="Int. J. Syst. Evol. Microbiol.">
        <title>The Global Catalogue of Microorganisms (GCM) 10K type strain sequencing project: providing services to taxonomists for standard genome sequencing and annotation.</title>
        <authorList>
            <consortium name="The Broad Institute Genomics Platform"/>
            <consortium name="The Broad Institute Genome Sequencing Center for Infectious Disease"/>
            <person name="Wu L."/>
            <person name="Ma J."/>
        </authorList>
    </citation>
    <scope>NUCLEOTIDE SEQUENCE [LARGE SCALE GENOMIC DNA]</scope>
    <source>
        <strain evidence="3">KCTC 52368</strain>
    </source>
</reference>
<dbReference type="Pfam" id="PF13376">
    <property type="entry name" value="OmdA"/>
    <property type="match status" value="1"/>
</dbReference>
<feature type="domain" description="YdhG-like" evidence="1">
    <location>
        <begin position="24"/>
        <end position="113"/>
    </location>
</feature>
<comment type="caution">
    <text evidence="2">The sequence shown here is derived from an EMBL/GenBank/DDBJ whole genome shotgun (WGS) entry which is preliminary data.</text>
</comment>
<organism evidence="2 3">
    <name type="scientific">Croceitalea marina</name>
    <dbReference type="NCBI Taxonomy" id="1775166"/>
    <lineage>
        <taxon>Bacteria</taxon>
        <taxon>Pseudomonadati</taxon>
        <taxon>Bacteroidota</taxon>
        <taxon>Flavobacteriia</taxon>
        <taxon>Flavobacteriales</taxon>
        <taxon>Flavobacteriaceae</taxon>
        <taxon>Croceitalea</taxon>
    </lineage>
</organism>
<dbReference type="PIRSF" id="PIRSF021308">
    <property type="entry name" value="UCP021308"/>
    <property type="match status" value="1"/>
</dbReference>
<proteinExistence type="predicted"/>
<dbReference type="Pfam" id="PF08818">
    <property type="entry name" value="DUF1801"/>
    <property type="match status" value="1"/>
</dbReference>
<dbReference type="RefSeq" id="WP_377765358.1">
    <property type="nucleotide sequence ID" value="NZ_JBHULB010000006.1"/>
</dbReference>
<dbReference type="InterPro" id="IPR016786">
    <property type="entry name" value="YdeI_bac"/>
</dbReference>
<accession>A0ABW5MTY0</accession>
<dbReference type="EMBL" id="JBHULB010000006">
    <property type="protein sequence ID" value="MFD2585840.1"/>
    <property type="molecule type" value="Genomic_DNA"/>
</dbReference>